<reference evidence="1 2" key="2">
    <citation type="journal article" date="2022" name="Mar. Drugs">
        <title>Bioassay-Guided Fractionation Leads to the Detection of Cholic Acid Generated by the Rare Thalassomonas sp.</title>
        <authorList>
            <person name="Pheiffer F."/>
            <person name="Schneider Y.K."/>
            <person name="Hansen E.H."/>
            <person name="Andersen J.H."/>
            <person name="Isaksson J."/>
            <person name="Busche T."/>
            <person name="R C."/>
            <person name="Kalinowski J."/>
            <person name="Zyl L.V."/>
            <person name="Trindade M."/>
        </authorList>
    </citation>
    <scope>NUCLEOTIDE SEQUENCE [LARGE SCALE GENOMIC DNA]</scope>
    <source>
        <strain evidence="1 2">XOM25</strain>
    </source>
</reference>
<dbReference type="RefSeq" id="WP_161797847.1">
    <property type="nucleotide sequence ID" value="NZ_CP059733.1"/>
</dbReference>
<proteinExistence type="predicted"/>
<keyword evidence="2" id="KW-1185">Reference proteome</keyword>
<sequence length="45" mass="5079">MENNDYLKLAISPPLDVAEKIYRYFDLDPACFQRCAALLSTIAGQ</sequence>
<evidence type="ECO:0000313" key="2">
    <source>
        <dbReference type="Proteomes" id="UP000032352"/>
    </source>
</evidence>
<dbReference type="AlphaFoldDB" id="A0AAE9Z3X1"/>
<organism evidence="1 2">
    <name type="scientific">Thalassomonas viridans</name>
    <dbReference type="NCBI Taxonomy" id="137584"/>
    <lineage>
        <taxon>Bacteria</taxon>
        <taxon>Pseudomonadati</taxon>
        <taxon>Pseudomonadota</taxon>
        <taxon>Gammaproteobacteria</taxon>
        <taxon>Alteromonadales</taxon>
        <taxon>Colwelliaceae</taxon>
        <taxon>Thalassomonas</taxon>
    </lineage>
</organism>
<accession>A0AAE9Z3X1</accession>
<gene>
    <name evidence="1" type="ORF">SG34_002515</name>
</gene>
<dbReference type="Proteomes" id="UP000032352">
    <property type="component" value="Chromosome"/>
</dbReference>
<evidence type="ECO:0000313" key="1">
    <source>
        <dbReference type="EMBL" id="WDE05827.1"/>
    </source>
</evidence>
<dbReference type="EMBL" id="CP059733">
    <property type="protein sequence ID" value="WDE05827.1"/>
    <property type="molecule type" value="Genomic_DNA"/>
</dbReference>
<dbReference type="KEGG" id="tvd:SG34_002515"/>
<name>A0AAE9Z3X1_9GAMM</name>
<reference evidence="1 2" key="1">
    <citation type="journal article" date="2015" name="Genome Announc.">
        <title>Draft Genome Sequences of Marine Isolates of Thalassomonas viridans and Thalassomonas actiniarum.</title>
        <authorList>
            <person name="Olonade I."/>
            <person name="van Zyl L.J."/>
            <person name="Trindade M."/>
        </authorList>
    </citation>
    <scope>NUCLEOTIDE SEQUENCE [LARGE SCALE GENOMIC DNA]</scope>
    <source>
        <strain evidence="1 2">XOM25</strain>
    </source>
</reference>
<protein>
    <submittedName>
        <fullName evidence="1">Uncharacterized protein</fullName>
    </submittedName>
</protein>